<dbReference type="AlphaFoldDB" id="A0A8J2HB84"/>
<reference evidence="1" key="1">
    <citation type="submission" date="2021-04" db="EMBL/GenBank/DDBJ databases">
        <authorList>
            <person name="Chebbi M.A.C M."/>
        </authorList>
    </citation>
    <scope>NUCLEOTIDE SEQUENCE</scope>
</reference>
<keyword evidence="1" id="KW-0808">Transferase</keyword>
<comment type="caution">
    <text evidence="1">The sequence shown here is derived from an EMBL/GenBank/DDBJ whole genome shotgun (WGS) entry which is preliminary data.</text>
</comment>
<dbReference type="GO" id="GO:0003964">
    <property type="term" value="F:RNA-directed DNA polymerase activity"/>
    <property type="evidence" value="ECO:0007669"/>
    <property type="project" value="UniProtKB-KW"/>
</dbReference>
<name>A0A8J2HB84_COTCN</name>
<sequence length="379" mass="42759">MHDVGRASGGLLIGINKAYKYELLELSAWWIFVRVFLDDWSFVQGNFYFSPSHPLQHLLNILQLTINDIRAAHRHEMLGTRAMPWVGNQGTVHEEALLGSSLHSLRSSLDTFISPRGSQLMDFCDINGLILLNGRAPSDSSAQYTYCSSTGKSVIDLVWVNLADANIIDDLQTLPDISLSDHFPVAVTLNIPLTTPCPIQTAESLPPPEKLRWNPQAQETYKHNFYKETVAARIKSYRFAVVQRFSNINNTTQFWRTYKSFKKNFHSPSLPLATWEEFYKNVYPPRITDNSFYFGVADSALDAPITFDEVRDAILAIKSGKAPGPDTITGEFLKNLPSNRLLYIQSLFNKILDTEHVPSDWALVAMFMAIRLTPAITAD</sequence>
<dbReference type="InterPro" id="IPR036691">
    <property type="entry name" value="Endo/exonu/phosph_ase_sf"/>
</dbReference>
<dbReference type="SUPFAM" id="SSF56219">
    <property type="entry name" value="DNase I-like"/>
    <property type="match status" value="1"/>
</dbReference>
<keyword evidence="2" id="KW-1185">Reference proteome</keyword>
<dbReference type="OrthoDB" id="7700723at2759"/>
<evidence type="ECO:0000313" key="1">
    <source>
        <dbReference type="EMBL" id="CAG5090764.1"/>
    </source>
</evidence>
<protein>
    <submittedName>
        <fullName evidence="1">Similar to RTase: Probable RNA-directed DNA polymerase from transposon BS (Drosophila melanogaster)</fullName>
    </submittedName>
</protein>
<feature type="non-terminal residue" evidence="1">
    <location>
        <position position="1"/>
    </location>
</feature>
<dbReference type="Gene3D" id="3.60.10.10">
    <property type="entry name" value="Endonuclease/exonuclease/phosphatase"/>
    <property type="match status" value="1"/>
</dbReference>
<proteinExistence type="predicted"/>
<dbReference type="EMBL" id="CAJNRD030001119">
    <property type="protein sequence ID" value="CAG5090764.1"/>
    <property type="molecule type" value="Genomic_DNA"/>
</dbReference>
<evidence type="ECO:0000313" key="2">
    <source>
        <dbReference type="Proteomes" id="UP000786811"/>
    </source>
</evidence>
<keyword evidence="1" id="KW-0548">Nucleotidyltransferase</keyword>
<keyword evidence="1" id="KW-0695">RNA-directed DNA polymerase</keyword>
<accession>A0A8J2HB84</accession>
<dbReference type="Proteomes" id="UP000786811">
    <property type="component" value="Unassembled WGS sequence"/>
</dbReference>
<organism evidence="1 2">
    <name type="scientific">Cotesia congregata</name>
    <name type="common">Parasitoid wasp</name>
    <name type="synonym">Apanteles congregatus</name>
    <dbReference type="NCBI Taxonomy" id="51543"/>
    <lineage>
        <taxon>Eukaryota</taxon>
        <taxon>Metazoa</taxon>
        <taxon>Ecdysozoa</taxon>
        <taxon>Arthropoda</taxon>
        <taxon>Hexapoda</taxon>
        <taxon>Insecta</taxon>
        <taxon>Pterygota</taxon>
        <taxon>Neoptera</taxon>
        <taxon>Endopterygota</taxon>
        <taxon>Hymenoptera</taxon>
        <taxon>Apocrita</taxon>
        <taxon>Ichneumonoidea</taxon>
        <taxon>Braconidae</taxon>
        <taxon>Microgastrinae</taxon>
        <taxon>Cotesia</taxon>
    </lineage>
</organism>
<gene>
    <name evidence="1" type="ORF">HICCMSTLAB_LOCUS5740</name>
</gene>